<feature type="compositionally biased region" description="Low complexity" evidence="1">
    <location>
        <begin position="114"/>
        <end position="126"/>
    </location>
</feature>
<evidence type="ECO:0000256" key="1">
    <source>
        <dbReference type="SAM" id="MobiDB-lite"/>
    </source>
</evidence>
<feature type="region of interest" description="Disordered" evidence="1">
    <location>
        <begin position="1"/>
        <end position="23"/>
    </location>
</feature>
<proteinExistence type="predicted"/>
<feature type="region of interest" description="Disordered" evidence="1">
    <location>
        <begin position="75"/>
        <end position="178"/>
    </location>
</feature>
<organism evidence="2 3">
    <name type="scientific">Burkholderia cepacia</name>
    <name type="common">Pseudomonas cepacia</name>
    <dbReference type="NCBI Taxonomy" id="292"/>
    <lineage>
        <taxon>Bacteria</taxon>
        <taxon>Pseudomonadati</taxon>
        <taxon>Pseudomonadota</taxon>
        <taxon>Betaproteobacteria</taxon>
        <taxon>Burkholderiales</taxon>
        <taxon>Burkholderiaceae</taxon>
        <taxon>Burkholderia</taxon>
        <taxon>Burkholderia cepacia complex</taxon>
    </lineage>
</organism>
<dbReference type="EMBL" id="PUIQ01000013">
    <property type="protein sequence ID" value="PQP18682.1"/>
    <property type="molecule type" value="Genomic_DNA"/>
</dbReference>
<dbReference type="AlphaFoldDB" id="A0A2S8IWD7"/>
<feature type="compositionally biased region" description="Basic and acidic residues" evidence="1">
    <location>
        <begin position="168"/>
        <end position="178"/>
    </location>
</feature>
<evidence type="ECO:0000313" key="2">
    <source>
        <dbReference type="EMBL" id="PQP18682.1"/>
    </source>
</evidence>
<gene>
    <name evidence="2" type="ORF">C5615_12615</name>
</gene>
<reference evidence="2 3" key="1">
    <citation type="submission" date="2018-02" db="EMBL/GenBank/DDBJ databases">
        <title>Draft genome sequencing of Burkholderia cepacia Y14-15.</title>
        <authorList>
            <person name="Zheng B.-X."/>
        </authorList>
    </citation>
    <scope>NUCLEOTIDE SEQUENCE [LARGE SCALE GENOMIC DNA]</scope>
    <source>
        <strain evidence="2 3">Y14-15</strain>
    </source>
</reference>
<accession>A0A2S8IWD7</accession>
<sequence length="311" mass="33827">MTTVRHDPGASGPYEVAPATADTAAHARARIDLRARLYRNSMFRHAARAWHPSHGATHARQAAADHLRHLLAAHGGLPHTSHLPGRHEGHGGNGAPRPRQPNARPDPQQKHRQQQQQSRHPKSPQQTPKHERRPSRHPAHGSWTPRRDAAPGARMPSFNDGGSQSNGGRREAPEDGKRRIDAIRRVAAATRTELQALAASTADQPLVYPDAMREAVILQRCAGHDAFAVAADVLKARQLAGDDASSSYDDLLRFLVDFKRLSAGTGARGALTPLLAFHDLRPSTAALRARSLVRLDAIVRVRNGVPRSDAP</sequence>
<protein>
    <submittedName>
        <fullName evidence="2">Uncharacterized protein</fullName>
    </submittedName>
</protein>
<feature type="compositionally biased region" description="Basic residues" evidence="1">
    <location>
        <begin position="130"/>
        <end position="139"/>
    </location>
</feature>
<dbReference type="RefSeq" id="WP_105390842.1">
    <property type="nucleotide sequence ID" value="NZ_PUIQ01000013.1"/>
</dbReference>
<comment type="caution">
    <text evidence="2">The sequence shown here is derived from an EMBL/GenBank/DDBJ whole genome shotgun (WGS) entry which is preliminary data.</text>
</comment>
<name>A0A2S8IWD7_BURCE</name>
<dbReference type="Proteomes" id="UP000238206">
    <property type="component" value="Unassembled WGS sequence"/>
</dbReference>
<evidence type="ECO:0000313" key="3">
    <source>
        <dbReference type="Proteomes" id="UP000238206"/>
    </source>
</evidence>